<dbReference type="EMBL" id="BTCM01000003">
    <property type="protein sequence ID" value="GMK57083.1"/>
    <property type="molecule type" value="Genomic_DNA"/>
</dbReference>
<organism evidence="7 8">
    <name type="scientific">Cutaneotrichosporon spelunceum</name>
    <dbReference type="NCBI Taxonomy" id="1672016"/>
    <lineage>
        <taxon>Eukaryota</taxon>
        <taxon>Fungi</taxon>
        <taxon>Dikarya</taxon>
        <taxon>Basidiomycota</taxon>
        <taxon>Agaricomycotina</taxon>
        <taxon>Tremellomycetes</taxon>
        <taxon>Trichosporonales</taxon>
        <taxon>Trichosporonaceae</taxon>
        <taxon>Cutaneotrichosporon</taxon>
    </lineage>
</organism>
<feature type="domain" description="Rad21/Rec8-like protein N-terminal" evidence="6">
    <location>
        <begin position="1"/>
        <end position="102"/>
    </location>
</feature>
<gene>
    <name evidence="7" type="primary">ETF1</name>
    <name evidence="7" type="ORF">CspeluHIS016_0309230</name>
</gene>
<evidence type="ECO:0000256" key="3">
    <source>
        <dbReference type="ARBA" id="ARBA00023242"/>
    </source>
</evidence>
<evidence type="ECO:0000256" key="4">
    <source>
        <dbReference type="SAM" id="MobiDB-lite"/>
    </source>
</evidence>
<dbReference type="Proteomes" id="UP001222932">
    <property type="component" value="Unassembled WGS sequence"/>
</dbReference>
<feature type="compositionally biased region" description="Pro residues" evidence="4">
    <location>
        <begin position="271"/>
        <end position="282"/>
    </location>
</feature>
<evidence type="ECO:0000313" key="7">
    <source>
        <dbReference type="EMBL" id="GMK57083.1"/>
    </source>
</evidence>
<dbReference type="GO" id="GO:0005634">
    <property type="term" value="C:nucleus"/>
    <property type="evidence" value="ECO:0007669"/>
    <property type="project" value="UniProtKB-SubCell"/>
</dbReference>
<comment type="subcellular location">
    <subcellularLocation>
        <location evidence="1">Nucleus</location>
    </subcellularLocation>
</comment>
<dbReference type="SUPFAM" id="SSF46785">
    <property type="entry name" value="Winged helix' DNA-binding domain"/>
    <property type="match status" value="1"/>
</dbReference>
<protein>
    <recommendedName>
        <fullName evidence="9">Rad21/Rec8-like protein N-terminal domain-containing protein</fullName>
    </recommendedName>
</protein>
<evidence type="ECO:0000259" key="5">
    <source>
        <dbReference type="Pfam" id="PF04824"/>
    </source>
</evidence>
<dbReference type="PANTHER" id="PTHR12585">
    <property type="entry name" value="SCC1 / RAD21 FAMILY MEMBER"/>
    <property type="match status" value="1"/>
</dbReference>
<dbReference type="GO" id="GO:0030892">
    <property type="term" value="C:mitotic cohesin complex"/>
    <property type="evidence" value="ECO:0007669"/>
    <property type="project" value="TreeGrafter"/>
</dbReference>
<proteinExistence type="inferred from homology"/>
<dbReference type="Pfam" id="PF04825">
    <property type="entry name" value="Rad21_Rec8_N"/>
    <property type="match status" value="1"/>
</dbReference>
<dbReference type="GO" id="GO:0003682">
    <property type="term" value="F:chromatin binding"/>
    <property type="evidence" value="ECO:0007669"/>
    <property type="project" value="TreeGrafter"/>
</dbReference>
<dbReference type="AlphaFoldDB" id="A0AAD3YCF7"/>
<reference evidence="7" key="2">
    <citation type="submission" date="2023-06" db="EMBL/GenBank/DDBJ databases">
        <authorList>
            <person name="Kobayashi Y."/>
            <person name="Kayamori A."/>
            <person name="Aoki K."/>
            <person name="Shiwa Y."/>
            <person name="Fujita N."/>
            <person name="Sugita T."/>
            <person name="Iwasaki W."/>
            <person name="Tanaka N."/>
            <person name="Takashima M."/>
        </authorList>
    </citation>
    <scope>NUCLEOTIDE SEQUENCE</scope>
    <source>
        <strain evidence="7">HIS016</strain>
    </source>
</reference>
<dbReference type="GO" id="GO:1990414">
    <property type="term" value="P:replication-born double-strand break repair via sister chromatid exchange"/>
    <property type="evidence" value="ECO:0007669"/>
    <property type="project" value="TreeGrafter"/>
</dbReference>
<dbReference type="GO" id="GO:0007064">
    <property type="term" value="P:mitotic sister chromatid cohesion"/>
    <property type="evidence" value="ECO:0007669"/>
    <property type="project" value="TreeGrafter"/>
</dbReference>
<dbReference type="InterPro" id="IPR023093">
    <property type="entry name" value="ScpA-like_C"/>
</dbReference>
<dbReference type="Pfam" id="PF04824">
    <property type="entry name" value="Rad21_Rec8"/>
    <property type="match status" value="1"/>
</dbReference>
<evidence type="ECO:0000256" key="1">
    <source>
        <dbReference type="ARBA" id="ARBA00004123"/>
    </source>
</evidence>
<dbReference type="InterPro" id="IPR036390">
    <property type="entry name" value="WH_DNA-bd_sf"/>
</dbReference>
<reference evidence="7" key="1">
    <citation type="journal article" date="2023" name="BMC Genomics">
        <title>Chromosome-level genome assemblies of Cutaneotrichosporon spp. (Trichosporonales, Basidiomycota) reveal imbalanced evolution between nucleotide sequences and chromosome synteny.</title>
        <authorList>
            <person name="Kobayashi Y."/>
            <person name="Kayamori A."/>
            <person name="Aoki K."/>
            <person name="Shiwa Y."/>
            <person name="Matsutani M."/>
            <person name="Fujita N."/>
            <person name="Sugita T."/>
            <person name="Iwasaki W."/>
            <person name="Tanaka N."/>
            <person name="Takashima M."/>
        </authorList>
    </citation>
    <scope>NUCLEOTIDE SEQUENCE</scope>
    <source>
        <strain evidence="7">HIS016</strain>
    </source>
</reference>
<feature type="domain" description="Rad21/Rec8-like protein C-terminal eukaryotic" evidence="5">
    <location>
        <begin position="530"/>
        <end position="581"/>
    </location>
</feature>
<dbReference type="InterPro" id="IPR039781">
    <property type="entry name" value="Rad21/Rec8-like"/>
</dbReference>
<evidence type="ECO:0000256" key="2">
    <source>
        <dbReference type="ARBA" id="ARBA00009870"/>
    </source>
</evidence>
<keyword evidence="3" id="KW-0539">Nucleus</keyword>
<dbReference type="Gene3D" id="1.10.10.580">
    <property type="entry name" value="Structural maintenance of chromosome 1. Chain E"/>
    <property type="match status" value="1"/>
</dbReference>
<evidence type="ECO:0000313" key="8">
    <source>
        <dbReference type="Proteomes" id="UP001222932"/>
    </source>
</evidence>
<evidence type="ECO:0000259" key="6">
    <source>
        <dbReference type="Pfam" id="PF04825"/>
    </source>
</evidence>
<dbReference type="InterPro" id="IPR006909">
    <property type="entry name" value="Rad21/Rec8_C_eu"/>
</dbReference>
<accession>A0AAD3YCF7</accession>
<sequence length="600" mass="65570">MLLSELILSKRGPLAKIWLSAHHERKLTKQQTISIDIEDSCEAILASPDDDPIALRVSGQLMLGVTRIYGRQAQYLLEDCRDTRERITAFQPGLVDLPEDQVRAPNAAITLPRLADSAAAASAMELWDWSGAIYEPIGMHTAPPSKTNLPASREYGAFNYGRPRTQSIYGGSVGSRSASVEADVTSALESSEIFAPMDLAIETLDFDMSMEVGREGQDHRRRSSIAHLPALGEGMGVDLDFSMGPIDLELEEVPPLMEHRFSSPASSALTTPPPESPTPIPVSPNTAKRLAAIAKMGKRVRVLRPDHELELPDEAFSAEAAEAYQTQPLYLPDDPTAHARAAAADSDSFIPIYKEEGERLIMAGPSYLAPALEELFTFPVHRRRRRDEGEEQREESPKWPRLEHDEFDIEVGRRRSHTRTPGMSSAVGDILEPHDMDLSVLEGEPFGRAEYPEFGTPRYPSLAPSRAESIARAVQVHDTSGPPLAIFDGGESEQGSQFGNGSGGFSKTTGMAMGVLRREIEAIESTLGEGEGVTFARVARGASKRAASQFFFELLVLGTRDAVGLKQERAYGEIELVAKPGLWAESTEESVSVPEVQEVQ</sequence>
<name>A0AAD3YCF7_9TREE</name>
<evidence type="ECO:0008006" key="9">
    <source>
        <dbReference type="Google" id="ProtNLM"/>
    </source>
</evidence>
<dbReference type="InterPro" id="IPR006910">
    <property type="entry name" value="Rad21_Rec8_N"/>
</dbReference>
<keyword evidence="8" id="KW-1185">Reference proteome</keyword>
<feature type="region of interest" description="Disordered" evidence="4">
    <location>
        <begin position="260"/>
        <end position="284"/>
    </location>
</feature>
<comment type="similarity">
    <text evidence="2">Belongs to the rad21 family.</text>
</comment>
<comment type="caution">
    <text evidence="7">The sequence shown here is derived from an EMBL/GenBank/DDBJ whole genome shotgun (WGS) entry which is preliminary data.</text>
</comment>
<dbReference type="PANTHER" id="PTHR12585:SF69">
    <property type="entry name" value="FI11703P"/>
    <property type="match status" value="1"/>
</dbReference>